<dbReference type="GO" id="GO:0005886">
    <property type="term" value="C:plasma membrane"/>
    <property type="evidence" value="ECO:0007669"/>
    <property type="project" value="UniProtKB-SubCell"/>
</dbReference>
<evidence type="ECO:0000256" key="1">
    <source>
        <dbReference type="ARBA" id="ARBA00004651"/>
    </source>
</evidence>
<evidence type="ECO:0000313" key="12">
    <source>
        <dbReference type="Proteomes" id="UP000254569"/>
    </source>
</evidence>
<comment type="subcellular location">
    <subcellularLocation>
        <location evidence="1 10">Cell membrane</location>
        <topology evidence="1 10">Multi-pass membrane protein</topology>
    </subcellularLocation>
</comment>
<dbReference type="Pfam" id="PF02537">
    <property type="entry name" value="CRCB"/>
    <property type="match status" value="1"/>
</dbReference>
<dbReference type="GO" id="GO:0046872">
    <property type="term" value="F:metal ion binding"/>
    <property type="evidence" value="ECO:0007669"/>
    <property type="project" value="UniProtKB-KW"/>
</dbReference>
<comment type="function">
    <text evidence="9 10">Fluoride-specific ion channel. Important for reducing fluoride concentration in the cell, thus reducing its toxicity.</text>
</comment>
<evidence type="ECO:0000256" key="3">
    <source>
        <dbReference type="ARBA" id="ARBA00022692"/>
    </source>
</evidence>
<feature type="binding site" evidence="10">
    <location>
        <position position="96"/>
    </location>
    <ligand>
        <name>Na(+)</name>
        <dbReference type="ChEBI" id="CHEBI:29101"/>
        <note>structural</note>
    </ligand>
</feature>
<keyword evidence="10" id="KW-0813">Transport</keyword>
<comment type="activity regulation">
    <text evidence="10">Na(+) is not transported, but it plays an essential structural role and its presence is essential for fluoride channel function.</text>
</comment>
<sequence>MVDPVEPQRYSPAQAIHLQPTAWAAVAVGGLIGTAARHGLGTAFPAGNGAWPMTTFAINVVGALLLGILLESLVRMGPDTSWRRVVRLGAGTGALGSFTTYSALAVDTDLLLRDGEFVAAATYALGTVSAGLVATGIGVALGAWFGNRRGAPR</sequence>
<dbReference type="AlphaFoldDB" id="A0A379LZL9"/>
<evidence type="ECO:0000256" key="10">
    <source>
        <dbReference type="HAMAP-Rule" id="MF_00454"/>
    </source>
</evidence>
<dbReference type="PANTHER" id="PTHR28259">
    <property type="entry name" value="FLUORIDE EXPORT PROTEIN 1-RELATED"/>
    <property type="match status" value="1"/>
</dbReference>
<evidence type="ECO:0000256" key="8">
    <source>
        <dbReference type="ARBA" id="ARBA00035585"/>
    </source>
</evidence>
<keyword evidence="4 10" id="KW-1133">Transmembrane helix</keyword>
<protein>
    <recommendedName>
        <fullName evidence="10">Fluoride-specific ion channel FluC</fullName>
    </recommendedName>
</protein>
<organism evidence="11 12">
    <name type="scientific">Rhodococcus gordoniae</name>
    <dbReference type="NCBI Taxonomy" id="223392"/>
    <lineage>
        <taxon>Bacteria</taxon>
        <taxon>Bacillati</taxon>
        <taxon>Actinomycetota</taxon>
        <taxon>Actinomycetes</taxon>
        <taxon>Mycobacteriales</taxon>
        <taxon>Nocardiaceae</taxon>
        <taxon>Rhodococcus</taxon>
    </lineage>
</organism>
<evidence type="ECO:0000313" key="11">
    <source>
        <dbReference type="EMBL" id="SUE15500.1"/>
    </source>
</evidence>
<dbReference type="EMBL" id="UGVI01000001">
    <property type="protein sequence ID" value="SUE15500.1"/>
    <property type="molecule type" value="Genomic_DNA"/>
</dbReference>
<evidence type="ECO:0000256" key="4">
    <source>
        <dbReference type="ARBA" id="ARBA00022989"/>
    </source>
</evidence>
<dbReference type="InterPro" id="IPR003691">
    <property type="entry name" value="FluC"/>
</dbReference>
<dbReference type="HAMAP" id="MF_00454">
    <property type="entry name" value="FluC"/>
    <property type="match status" value="1"/>
</dbReference>
<dbReference type="PANTHER" id="PTHR28259:SF1">
    <property type="entry name" value="FLUORIDE EXPORT PROTEIN 1-RELATED"/>
    <property type="match status" value="1"/>
</dbReference>
<keyword evidence="5 10" id="KW-0472">Membrane</keyword>
<feature type="transmembrane region" description="Helical" evidence="10">
    <location>
        <begin position="85"/>
        <end position="105"/>
    </location>
</feature>
<feature type="transmembrane region" description="Helical" evidence="10">
    <location>
        <begin position="117"/>
        <end position="145"/>
    </location>
</feature>
<gene>
    <name evidence="10 11" type="primary">crcB</name>
    <name evidence="10" type="synonym">fluC</name>
    <name evidence="11" type="ORF">NCTC13296_02363</name>
</gene>
<feature type="binding site" evidence="10">
    <location>
        <position position="99"/>
    </location>
    <ligand>
        <name>Na(+)</name>
        <dbReference type="ChEBI" id="CHEBI:29101"/>
        <note>structural</note>
    </ligand>
</feature>
<keyword evidence="10" id="KW-0406">Ion transport</keyword>
<name>A0A379LZL9_9NOCA</name>
<dbReference type="GO" id="GO:0140114">
    <property type="term" value="P:cellular detoxification of fluoride"/>
    <property type="evidence" value="ECO:0007669"/>
    <property type="project" value="UniProtKB-UniRule"/>
</dbReference>
<evidence type="ECO:0000256" key="9">
    <source>
        <dbReference type="ARBA" id="ARBA00049940"/>
    </source>
</evidence>
<evidence type="ECO:0000256" key="2">
    <source>
        <dbReference type="ARBA" id="ARBA00022475"/>
    </source>
</evidence>
<comment type="similarity">
    <text evidence="7 10">Belongs to the fluoride channel Fluc/FEX (TC 1.A.43) family.</text>
</comment>
<keyword evidence="12" id="KW-1185">Reference proteome</keyword>
<evidence type="ECO:0000256" key="7">
    <source>
        <dbReference type="ARBA" id="ARBA00035120"/>
    </source>
</evidence>
<keyword evidence="10" id="KW-0479">Metal-binding</keyword>
<dbReference type="GO" id="GO:0062054">
    <property type="term" value="F:fluoride channel activity"/>
    <property type="evidence" value="ECO:0007669"/>
    <property type="project" value="UniProtKB-UniRule"/>
</dbReference>
<keyword evidence="6 10" id="KW-0407">Ion channel</keyword>
<accession>A0A379LZL9</accession>
<proteinExistence type="inferred from homology"/>
<keyword evidence="2 10" id="KW-1003">Cell membrane</keyword>
<evidence type="ECO:0000256" key="6">
    <source>
        <dbReference type="ARBA" id="ARBA00023303"/>
    </source>
</evidence>
<keyword evidence="3 10" id="KW-0812">Transmembrane</keyword>
<reference evidence="11 12" key="1">
    <citation type="submission" date="2018-06" db="EMBL/GenBank/DDBJ databases">
        <authorList>
            <consortium name="Pathogen Informatics"/>
            <person name="Doyle S."/>
        </authorList>
    </citation>
    <scope>NUCLEOTIDE SEQUENCE [LARGE SCALE GENOMIC DNA]</scope>
    <source>
        <strain evidence="11 12">NCTC13296</strain>
    </source>
</reference>
<comment type="catalytic activity">
    <reaction evidence="8">
        <text>fluoride(in) = fluoride(out)</text>
        <dbReference type="Rhea" id="RHEA:76159"/>
        <dbReference type="ChEBI" id="CHEBI:17051"/>
    </reaction>
    <physiologicalReaction direction="left-to-right" evidence="8">
        <dbReference type="Rhea" id="RHEA:76160"/>
    </physiologicalReaction>
</comment>
<keyword evidence="10" id="KW-0915">Sodium</keyword>
<evidence type="ECO:0000256" key="5">
    <source>
        <dbReference type="ARBA" id="ARBA00023136"/>
    </source>
</evidence>
<dbReference type="OrthoDB" id="5148600at2"/>
<dbReference type="RefSeq" id="WP_064063515.1">
    <property type="nucleotide sequence ID" value="NZ_JBFSFC010000009.1"/>
</dbReference>
<dbReference type="Proteomes" id="UP000254569">
    <property type="component" value="Unassembled WGS sequence"/>
</dbReference>
<feature type="transmembrane region" description="Helical" evidence="10">
    <location>
        <begin position="50"/>
        <end position="73"/>
    </location>
</feature>